<name>A0A845PUL3_9FLAO</name>
<protein>
    <submittedName>
        <fullName evidence="2">Uncharacterized protein</fullName>
    </submittedName>
</protein>
<sequence length="210" mass="24601">MRLYKDSKELPLWNYERIMTTDNPFFVLKGYEEGIEVTGYDETELREHFQTLIEEYVVSIDSASIDFANQGKKQAYRLEILKLSALIDILEIKIKSNDLLQKMDLSINNSGLDSLFEHIRIVRSPDLNEQISIIRDKIEKYENDINDLESKQKKTGATEKKQTDINDVIVNIEQILERTIDLEKTSLYRFGVMLKLAKEKIDHLTKARKR</sequence>
<organism evidence="2 3">
    <name type="scientific">Elizabethkingia argenteiflava</name>
    <dbReference type="NCBI Taxonomy" id="2681556"/>
    <lineage>
        <taxon>Bacteria</taxon>
        <taxon>Pseudomonadati</taxon>
        <taxon>Bacteroidota</taxon>
        <taxon>Flavobacteriia</taxon>
        <taxon>Flavobacteriales</taxon>
        <taxon>Weeksellaceae</taxon>
        <taxon>Elizabethkingia</taxon>
    </lineage>
</organism>
<keyword evidence="1" id="KW-0175">Coiled coil</keyword>
<comment type="caution">
    <text evidence="2">The sequence shown here is derived from an EMBL/GenBank/DDBJ whole genome shotgun (WGS) entry which is preliminary data.</text>
</comment>
<evidence type="ECO:0000256" key="1">
    <source>
        <dbReference type="SAM" id="Coils"/>
    </source>
</evidence>
<keyword evidence="3" id="KW-1185">Reference proteome</keyword>
<gene>
    <name evidence="2" type="ORF">GNY06_05090</name>
</gene>
<dbReference type="AlphaFoldDB" id="A0A845PUL3"/>
<dbReference type="RefSeq" id="WP_166519090.1">
    <property type="nucleotide sequence ID" value="NZ_JAAABJ010000439.1"/>
</dbReference>
<dbReference type="EMBL" id="JAAABJ010000439">
    <property type="protein sequence ID" value="NAW50783.1"/>
    <property type="molecule type" value="Genomic_DNA"/>
</dbReference>
<proteinExistence type="predicted"/>
<evidence type="ECO:0000313" key="3">
    <source>
        <dbReference type="Proteomes" id="UP000553459"/>
    </source>
</evidence>
<dbReference type="Proteomes" id="UP000553459">
    <property type="component" value="Unassembled WGS sequence"/>
</dbReference>
<reference evidence="2 3" key="1">
    <citation type="submission" date="2019-11" db="EMBL/GenBank/DDBJ databases">
        <title>Characterization of Elizabethkingia argenteiflava sp. nov., isolated from inner surface of Soybean Pods.</title>
        <authorList>
            <person name="Mo S."/>
        </authorList>
    </citation>
    <scope>NUCLEOTIDE SEQUENCE [LARGE SCALE GENOMIC DNA]</scope>
    <source>
        <strain evidence="2 3">YB22</strain>
    </source>
</reference>
<accession>A0A845PUL3</accession>
<evidence type="ECO:0000313" key="2">
    <source>
        <dbReference type="EMBL" id="NAW50783.1"/>
    </source>
</evidence>
<feature type="coiled-coil region" evidence="1">
    <location>
        <begin position="124"/>
        <end position="158"/>
    </location>
</feature>